<feature type="transmembrane region" description="Helical" evidence="1">
    <location>
        <begin position="113"/>
        <end position="132"/>
    </location>
</feature>
<feature type="transmembrane region" description="Helical" evidence="1">
    <location>
        <begin position="12"/>
        <end position="32"/>
    </location>
</feature>
<dbReference type="Proteomes" id="UP000649522">
    <property type="component" value="Segment"/>
</dbReference>
<feature type="transmembrane region" description="Helical" evidence="1">
    <location>
        <begin position="63"/>
        <end position="79"/>
    </location>
</feature>
<proteinExistence type="predicted"/>
<feature type="transmembrane region" description="Helical" evidence="1">
    <location>
        <begin position="38"/>
        <end position="56"/>
    </location>
</feature>
<accession>A0A7S5RBK0</accession>
<feature type="transmembrane region" description="Helical" evidence="1">
    <location>
        <begin position="138"/>
        <end position="158"/>
    </location>
</feature>
<keyword evidence="1" id="KW-0812">Transmembrane</keyword>
<keyword evidence="1" id="KW-1133">Transmembrane helix</keyword>
<evidence type="ECO:0000313" key="3">
    <source>
        <dbReference type="Proteomes" id="UP000649522"/>
    </source>
</evidence>
<protein>
    <submittedName>
        <fullName evidence="2">DUF165 domain-containing protein</fullName>
    </submittedName>
</protein>
<name>A0A7S5RBK0_9CAUD</name>
<sequence length="173" mass="18913">MRIFSKLLAPAVLLYVASVVMVNIGFSYVPLIPTDFGLLSPMAFVVGAVFVIRDFAQRQSGHFVLVAMLAATVASYLLADPFVAIASALAFITSEVADYLLYSFTKKPFHHRVLISSLVSTPIDTAVFLLGIQNFTTGTFVLMVLSKLVAAVVIFLLYKARGERQMVNPYLNV</sequence>
<evidence type="ECO:0000313" key="2">
    <source>
        <dbReference type="EMBL" id="QIG69014.1"/>
    </source>
</evidence>
<gene>
    <name evidence="2" type="ORF">EVB73_078</name>
</gene>
<feature type="transmembrane region" description="Helical" evidence="1">
    <location>
        <begin position="85"/>
        <end position="101"/>
    </location>
</feature>
<dbReference type="EMBL" id="MN988501">
    <property type="protein sequence ID" value="QIG69014.1"/>
    <property type="molecule type" value="Genomic_DNA"/>
</dbReference>
<keyword evidence="1" id="KW-0472">Membrane</keyword>
<organism evidence="2 3">
    <name type="scientific">Rhizobium phage RHph_Y3_43</name>
    <dbReference type="NCBI Taxonomy" id="2509778"/>
    <lineage>
        <taxon>Viruses</taxon>
        <taxon>Duplodnaviria</taxon>
        <taxon>Heunggongvirae</taxon>
        <taxon>Uroviricota</taxon>
        <taxon>Caudoviricetes</taxon>
        <taxon>Kleczkowskavirus</taxon>
        <taxon>Kleczkowskavirus RHEph4</taxon>
    </lineage>
</organism>
<evidence type="ECO:0000256" key="1">
    <source>
        <dbReference type="SAM" id="Phobius"/>
    </source>
</evidence>
<reference evidence="2" key="1">
    <citation type="submission" date="2020-01" db="EMBL/GenBank/DDBJ databases">
        <title>Patterns of diversity and host range of bacteriophage communities associated with bean-nodulatin bacteria.</title>
        <authorList>
            <person name="Vann Cauwenberghe J."/>
            <person name="Santamaria R.I."/>
            <person name="Bustos P."/>
            <person name="Juarez S."/>
            <person name="Gonzalez V."/>
        </authorList>
    </citation>
    <scope>NUCLEOTIDE SEQUENCE</scope>
</reference>